<keyword evidence="2" id="KW-1185">Reference proteome</keyword>
<dbReference type="EMBL" id="KQ980734">
    <property type="protein sequence ID" value="KYN13893.1"/>
    <property type="molecule type" value="Genomic_DNA"/>
</dbReference>
<gene>
    <name evidence="1" type="ORF">ALC57_13967</name>
</gene>
<reference evidence="1 2" key="1">
    <citation type="submission" date="2015-09" db="EMBL/GenBank/DDBJ databases">
        <title>Trachymyrmex cornetzi WGS genome.</title>
        <authorList>
            <person name="Nygaard S."/>
            <person name="Hu H."/>
            <person name="Boomsma J."/>
            <person name="Zhang G."/>
        </authorList>
    </citation>
    <scope>NUCLEOTIDE SEQUENCE [LARGE SCALE GENOMIC DNA]</scope>
    <source>
        <strain evidence="1">Tcor2-1</strain>
        <tissue evidence="1">Whole body</tissue>
    </source>
</reference>
<name>A0A195DLY8_9HYME</name>
<dbReference type="AlphaFoldDB" id="A0A195DLY8"/>
<protein>
    <submittedName>
        <fullName evidence="1">Uncharacterized protein</fullName>
    </submittedName>
</protein>
<proteinExistence type="predicted"/>
<evidence type="ECO:0000313" key="1">
    <source>
        <dbReference type="EMBL" id="KYN13893.1"/>
    </source>
</evidence>
<accession>A0A195DLY8</accession>
<sequence length="71" mass="7945">MQCSTIIIYSDNNIINVENFTLSPSEISVITLPSAGFIVGNLRPLVASTNSLSMNSYKKYLIWLMKYSLLI</sequence>
<organism evidence="1 2">
    <name type="scientific">Trachymyrmex cornetzi</name>
    <dbReference type="NCBI Taxonomy" id="471704"/>
    <lineage>
        <taxon>Eukaryota</taxon>
        <taxon>Metazoa</taxon>
        <taxon>Ecdysozoa</taxon>
        <taxon>Arthropoda</taxon>
        <taxon>Hexapoda</taxon>
        <taxon>Insecta</taxon>
        <taxon>Pterygota</taxon>
        <taxon>Neoptera</taxon>
        <taxon>Endopterygota</taxon>
        <taxon>Hymenoptera</taxon>
        <taxon>Apocrita</taxon>
        <taxon>Aculeata</taxon>
        <taxon>Formicoidea</taxon>
        <taxon>Formicidae</taxon>
        <taxon>Myrmicinae</taxon>
        <taxon>Trachymyrmex</taxon>
    </lineage>
</organism>
<evidence type="ECO:0000313" key="2">
    <source>
        <dbReference type="Proteomes" id="UP000078492"/>
    </source>
</evidence>
<dbReference type="Proteomes" id="UP000078492">
    <property type="component" value="Unassembled WGS sequence"/>
</dbReference>